<keyword evidence="5" id="KW-0472">Membrane</keyword>
<keyword evidence="4" id="KW-1133">Transmembrane helix</keyword>
<dbReference type="Proteomes" id="UP000192727">
    <property type="component" value="Chromosome"/>
</dbReference>
<evidence type="ECO:0000256" key="1">
    <source>
        <dbReference type="ARBA" id="ARBA00004162"/>
    </source>
</evidence>
<protein>
    <recommendedName>
        <fullName evidence="6">Phage shock protein PspC N-terminal domain-containing protein</fullName>
    </recommendedName>
</protein>
<dbReference type="Pfam" id="PF04024">
    <property type="entry name" value="PspC"/>
    <property type="match status" value="1"/>
</dbReference>
<dbReference type="GeneID" id="64220520"/>
<dbReference type="PANTHER" id="PTHR33885">
    <property type="entry name" value="PHAGE SHOCK PROTEIN C"/>
    <property type="match status" value="1"/>
</dbReference>
<evidence type="ECO:0000256" key="5">
    <source>
        <dbReference type="ARBA" id="ARBA00023136"/>
    </source>
</evidence>
<name>A0A1U9YM89_9BACL</name>
<dbReference type="GO" id="GO:0005886">
    <property type="term" value="C:plasma membrane"/>
    <property type="evidence" value="ECO:0007669"/>
    <property type="project" value="UniProtKB-SubCell"/>
</dbReference>
<evidence type="ECO:0000256" key="4">
    <source>
        <dbReference type="ARBA" id="ARBA00022989"/>
    </source>
</evidence>
<organism evidence="7 8">
    <name type="scientific">Paenibacillus larvae subsp. pulvifaciens</name>
    <dbReference type="NCBI Taxonomy" id="1477"/>
    <lineage>
        <taxon>Bacteria</taxon>
        <taxon>Bacillati</taxon>
        <taxon>Bacillota</taxon>
        <taxon>Bacilli</taxon>
        <taxon>Bacillales</taxon>
        <taxon>Paenibacillaceae</taxon>
        <taxon>Paenibacillus</taxon>
    </lineage>
</organism>
<evidence type="ECO:0000313" key="7">
    <source>
        <dbReference type="EMBL" id="ARF67961.1"/>
    </source>
</evidence>
<reference evidence="7 8" key="1">
    <citation type="submission" date="2017-03" db="EMBL/GenBank/DDBJ databases">
        <title>Paenibacillus larvae genome sequencing.</title>
        <authorList>
            <person name="Dingman D.W."/>
        </authorList>
    </citation>
    <scope>NUCLEOTIDE SEQUENCE [LARGE SCALE GENOMIC DNA]</scope>
    <source>
        <strain evidence="7 8">SAG 10367</strain>
    </source>
</reference>
<comment type="subcellular location">
    <subcellularLocation>
        <location evidence="1">Cell membrane</location>
        <topology evidence="1">Single-pass membrane protein</topology>
    </subcellularLocation>
</comment>
<feature type="domain" description="Phage shock protein PspC N-terminal" evidence="6">
    <location>
        <begin position="3"/>
        <end position="60"/>
    </location>
</feature>
<dbReference type="InterPro" id="IPR052027">
    <property type="entry name" value="PspC"/>
</dbReference>
<evidence type="ECO:0000256" key="2">
    <source>
        <dbReference type="ARBA" id="ARBA00022475"/>
    </source>
</evidence>
<accession>A0A1U9YM89</accession>
<dbReference type="PANTHER" id="PTHR33885:SF3">
    <property type="entry name" value="PHAGE SHOCK PROTEIN C"/>
    <property type="match status" value="1"/>
</dbReference>
<keyword evidence="3" id="KW-0812">Transmembrane</keyword>
<dbReference type="AlphaFoldDB" id="A0A1U9YM89"/>
<evidence type="ECO:0000259" key="6">
    <source>
        <dbReference type="Pfam" id="PF04024"/>
    </source>
</evidence>
<proteinExistence type="predicted"/>
<keyword evidence="2" id="KW-1003">Cell membrane</keyword>
<dbReference type="EMBL" id="CP020557">
    <property type="protein sequence ID" value="ARF67961.1"/>
    <property type="molecule type" value="Genomic_DNA"/>
</dbReference>
<evidence type="ECO:0000256" key="3">
    <source>
        <dbReference type="ARBA" id="ARBA00022692"/>
    </source>
</evidence>
<dbReference type="InterPro" id="IPR007168">
    <property type="entry name" value="Phageshock_PspC_N"/>
</dbReference>
<evidence type="ECO:0000313" key="8">
    <source>
        <dbReference type="Proteomes" id="UP000192727"/>
    </source>
</evidence>
<sequence length="172" mass="19872">MNKLYRSRRDKRITGLLGGLAEKFNIDATLLRLVVAIATIFSGGTIVPLYIIASIVIPKEPHYPYDPYANPYDRPGYGPYGEPFQRDPYQGGDQAGNGRYSHTWRPDPYREPSYRPRTESSYEIPKTEPKDNIDSMMKDIERKAMEKELEELRRKVADLEKKQNQNFNKGDV</sequence>
<gene>
    <name evidence="7" type="ORF">B7C51_09170</name>
</gene>
<dbReference type="RefSeq" id="WP_023485178.1">
    <property type="nucleotide sequence ID" value="NZ_CP019794.1"/>
</dbReference>